<sequence>MFEGTWIYDKWEWEKSPVIHISFASGVFKSARDLIDNILNFNAVQDEKYSQMLGYTDEEIVTYFDYYINQTLSILTKYDRETLLREIKNYYDGFKFDGIHDVYNPFAVLLFFDKAKFLPYWSESGSPAFLYEYLKTRDVKREDIVDKYTTEDMFSNYEIEDNPPELFLAQAGYLVPVLVTPKETGKPL</sequence>
<organism evidence="1">
    <name type="scientific">Fervidobacterium thailandense</name>
    <dbReference type="NCBI Taxonomy" id="1008305"/>
    <lineage>
        <taxon>Bacteria</taxon>
        <taxon>Thermotogati</taxon>
        <taxon>Thermotogota</taxon>
        <taxon>Thermotogae</taxon>
        <taxon>Thermotogales</taxon>
        <taxon>Fervidobacteriaceae</taxon>
        <taxon>Fervidobacterium</taxon>
    </lineage>
</organism>
<protein>
    <submittedName>
        <fullName evidence="1">Uncharacterized protein</fullName>
    </submittedName>
</protein>
<name>A0A7C4VTC4_9BACT</name>
<gene>
    <name evidence="1" type="ORF">ENT77_04405</name>
</gene>
<dbReference type="EMBL" id="DSZY01000020">
    <property type="protein sequence ID" value="HGU40423.1"/>
    <property type="molecule type" value="Genomic_DNA"/>
</dbReference>
<dbReference type="PANTHER" id="PTHR34825">
    <property type="entry name" value="CONSERVED PROTEIN, WITH A WEAK D-GALACTARATE DEHYDRATASE/ALTRONATE HYDROLASE DOMAIN"/>
    <property type="match status" value="1"/>
</dbReference>
<dbReference type="AlphaFoldDB" id="A0A7C4VTC4"/>
<reference evidence="1" key="1">
    <citation type="journal article" date="2020" name="mSystems">
        <title>Genome- and Community-Level Interaction Insights into Carbon Utilization and Element Cycling Functions of Hydrothermarchaeota in Hydrothermal Sediment.</title>
        <authorList>
            <person name="Zhou Z."/>
            <person name="Liu Y."/>
            <person name="Xu W."/>
            <person name="Pan J."/>
            <person name="Luo Z.H."/>
            <person name="Li M."/>
        </authorList>
    </citation>
    <scope>NUCLEOTIDE SEQUENCE [LARGE SCALE GENOMIC DNA]</scope>
    <source>
        <strain evidence="1">SpSt-609</strain>
    </source>
</reference>
<evidence type="ECO:0000313" key="1">
    <source>
        <dbReference type="EMBL" id="HGU40423.1"/>
    </source>
</evidence>
<proteinExistence type="predicted"/>
<dbReference type="PANTHER" id="PTHR34825:SF1">
    <property type="entry name" value="AAA-ATPASE-LIKE DOMAIN-CONTAINING PROTEIN"/>
    <property type="match status" value="1"/>
</dbReference>
<comment type="caution">
    <text evidence="1">The sequence shown here is derived from an EMBL/GenBank/DDBJ whole genome shotgun (WGS) entry which is preliminary data.</text>
</comment>
<accession>A0A7C4VTC4</accession>